<name>A0A4Z0F4M6_9GAMM</name>
<gene>
    <name evidence="1" type="ORF">E4680_13265</name>
</gene>
<dbReference type="Proteomes" id="UP000297890">
    <property type="component" value="Unassembled WGS sequence"/>
</dbReference>
<comment type="caution">
    <text evidence="1">The sequence shown here is derived from an EMBL/GenBank/DDBJ whole genome shotgun (WGS) entry which is preliminary data.</text>
</comment>
<evidence type="ECO:0000313" key="1">
    <source>
        <dbReference type="EMBL" id="TFZ81244.1"/>
    </source>
</evidence>
<proteinExistence type="predicted"/>
<dbReference type="EMBL" id="SRIO01000033">
    <property type="protein sequence ID" value="TFZ81244.1"/>
    <property type="molecule type" value="Genomic_DNA"/>
</dbReference>
<accession>A0A4Z0F4M6</accession>
<reference evidence="1 2" key="1">
    <citation type="journal article" date="2019" name="ISME J.">
        <title>Candidatus Macondimonas diazotrophica, a novel gammaproteobacterial genus dominating crude-oil-contaminated coastal sediments.</title>
        <authorList>
            <person name="Karthikeyan S."/>
            <person name="Konstantinidis K."/>
        </authorList>
    </citation>
    <scope>NUCLEOTIDE SEQUENCE [LARGE SCALE GENOMIC DNA]</scope>
    <source>
        <strain evidence="1 2">KTK01</strain>
    </source>
</reference>
<dbReference type="AlphaFoldDB" id="A0A4Z0F4M6"/>
<organism evidence="1 2">
    <name type="scientific">Candidatus Macondimonas diazotrophica</name>
    <dbReference type="NCBI Taxonomy" id="2305248"/>
    <lineage>
        <taxon>Bacteria</taxon>
        <taxon>Pseudomonadati</taxon>
        <taxon>Pseudomonadota</taxon>
        <taxon>Gammaproteobacteria</taxon>
        <taxon>Chromatiales</taxon>
        <taxon>Ectothiorhodospiraceae</taxon>
        <taxon>Candidatus Macondimonas</taxon>
    </lineage>
</organism>
<dbReference type="OrthoDB" id="5555605at2"/>
<dbReference type="RefSeq" id="WP_135282902.1">
    <property type="nucleotide sequence ID" value="NZ_SRIO01000033.1"/>
</dbReference>
<evidence type="ECO:0000313" key="2">
    <source>
        <dbReference type="Proteomes" id="UP000297890"/>
    </source>
</evidence>
<sequence length="79" mass="8942">MQTQKTNQKNKPTAAPAEIILYRAVSLARRLMDENPDMQPDKATSIASMSGNLDGYWRARVFEWVTSATIGCNRRNAQR</sequence>
<protein>
    <submittedName>
        <fullName evidence="1">Uncharacterized protein</fullName>
    </submittedName>
</protein>
<keyword evidence="2" id="KW-1185">Reference proteome</keyword>